<sequence>MKFDITVLTLIAQGDQRHASDQITFYGVGESVRDFVAGSCKTTLGKLLMLPEDKSPDAWHLKYRTVVKDSATGKQVSDTRLITFPGMTRGNCVDFQRWAVKQLSETIDVIEEAAAAPASTDVLLPRNKLLTLIKMLWTRELN</sequence>
<gene>
    <name evidence="1" type="ORF">UFOVP935_41</name>
</gene>
<evidence type="ECO:0000313" key="1">
    <source>
        <dbReference type="EMBL" id="CAB4172558.1"/>
    </source>
</evidence>
<name>A0A6J5PU16_9CAUD</name>
<protein>
    <submittedName>
        <fullName evidence="1">Uncharacterized protein</fullName>
    </submittedName>
</protein>
<proteinExistence type="predicted"/>
<dbReference type="EMBL" id="LR796885">
    <property type="protein sequence ID" value="CAB4172558.1"/>
    <property type="molecule type" value="Genomic_DNA"/>
</dbReference>
<organism evidence="1">
    <name type="scientific">uncultured Caudovirales phage</name>
    <dbReference type="NCBI Taxonomy" id="2100421"/>
    <lineage>
        <taxon>Viruses</taxon>
        <taxon>Duplodnaviria</taxon>
        <taxon>Heunggongvirae</taxon>
        <taxon>Uroviricota</taxon>
        <taxon>Caudoviricetes</taxon>
        <taxon>Peduoviridae</taxon>
        <taxon>Maltschvirus</taxon>
        <taxon>Maltschvirus maltsch</taxon>
    </lineage>
</organism>
<accession>A0A6J5PU16</accession>
<reference evidence="1" key="1">
    <citation type="submission" date="2020-05" db="EMBL/GenBank/DDBJ databases">
        <authorList>
            <person name="Chiriac C."/>
            <person name="Salcher M."/>
            <person name="Ghai R."/>
            <person name="Kavagutti S V."/>
        </authorList>
    </citation>
    <scope>NUCLEOTIDE SEQUENCE</scope>
</reference>